<dbReference type="RefSeq" id="WP_244225233.1">
    <property type="nucleotide sequence ID" value="NZ_CP024985.1"/>
</dbReference>
<dbReference type="EMBL" id="CP024985">
    <property type="protein sequence ID" value="ATZ22902.1"/>
    <property type="molecule type" value="Genomic_DNA"/>
</dbReference>
<keyword evidence="2" id="KW-1185">Reference proteome</keyword>
<dbReference type="AlphaFoldDB" id="A0A2K8P834"/>
<dbReference type="KEGG" id="slx:SLAV_04980"/>
<protein>
    <submittedName>
        <fullName evidence="1">LGFP repeat protein</fullName>
    </submittedName>
</protein>
<gene>
    <name evidence="1" type="ORF">SLAV_04980</name>
</gene>
<evidence type="ECO:0000313" key="2">
    <source>
        <dbReference type="Proteomes" id="UP000231791"/>
    </source>
</evidence>
<accession>A0A2K8P834</accession>
<dbReference type="Gene3D" id="3.90.1720.10">
    <property type="entry name" value="endopeptidase domain like (from Nostoc punctiforme)"/>
    <property type="match status" value="1"/>
</dbReference>
<dbReference type="GeneID" id="49382126"/>
<organism evidence="1 2">
    <name type="scientific">Streptomyces lavendulae subsp. lavendulae</name>
    <dbReference type="NCBI Taxonomy" id="58340"/>
    <lineage>
        <taxon>Bacteria</taxon>
        <taxon>Bacillati</taxon>
        <taxon>Actinomycetota</taxon>
        <taxon>Actinomycetes</taxon>
        <taxon>Kitasatosporales</taxon>
        <taxon>Streptomycetaceae</taxon>
        <taxon>Streptomyces</taxon>
    </lineage>
</organism>
<name>A0A2K8P834_STRLA</name>
<dbReference type="Proteomes" id="UP000231791">
    <property type="component" value="Chromosome"/>
</dbReference>
<proteinExistence type="predicted"/>
<dbReference type="InterPro" id="IPR038765">
    <property type="entry name" value="Papain-like_cys_pep_sf"/>
</dbReference>
<sequence>MRAPTLQRVIGAMALALAALAISFSSPQAAGAAPRGGSIGRGEVMDRAWSWIEEQVPYGQSGCHENRFGCYRPDCSGYVSMAWNLDSSLTTWTLWNVTSDIPANELQPGDALLRDSGGTDHVALFVRWADEAHTRPVVRETYDFGHVPEERVWNDGLRGFTPRRYNQLDDLMPYGSIGAKYAALGGAGGPLGEPVSGERDSMLGGRFQAFRNGIVLWHPDAAFAVYGDILARFWATDAERRWGFPTTDEAEAGQSPGGSRGRYQFFEKALFLWSAQTGAHPVQGAIYEAFRTGGNERVFGYPVTDETDEAGNGKAQKFQNATIHWNPARGTWTTND</sequence>
<dbReference type="InterPro" id="IPR013207">
    <property type="entry name" value="LGFP"/>
</dbReference>
<reference evidence="1 2" key="1">
    <citation type="submission" date="2017-11" db="EMBL/GenBank/DDBJ databases">
        <title>Complete genome sequence of Streptomyces lavendulae subsp. lavendulae CCM 3239 (formerly 'Streptomyces aureofaciens CCM 3239'), the producer of the angucycline-type antibiotic auricin.</title>
        <authorList>
            <person name="Busche T."/>
            <person name="Novakova R."/>
            <person name="Al'Dilaimi A."/>
            <person name="Homerova D."/>
            <person name="Feckova L."/>
            <person name="Rezuchova B."/>
            <person name="Mingyar E."/>
            <person name="Csolleiova D."/>
            <person name="Bekeova C."/>
            <person name="Winkler A."/>
            <person name="Sevcikova B."/>
            <person name="Kalinowski J."/>
            <person name="Kormanec J."/>
            <person name="Ruckert C."/>
        </authorList>
    </citation>
    <scope>NUCLEOTIDE SEQUENCE [LARGE SCALE GENOMIC DNA]</scope>
    <source>
        <strain evidence="1 2">CCM 3239</strain>
    </source>
</reference>
<dbReference type="Pfam" id="PF08310">
    <property type="entry name" value="LGFP"/>
    <property type="match status" value="3"/>
</dbReference>
<dbReference type="SUPFAM" id="SSF54001">
    <property type="entry name" value="Cysteine proteinases"/>
    <property type="match status" value="1"/>
</dbReference>
<evidence type="ECO:0000313" key="1">
    <source>
        <dbReference type="EMBL" id="ATZ22902.1"/>
    </source>
</evidence>